<dbReference type="RefSeq" id="WP_203146537.1">
    <property type="nucleotide sequence ID" value="NZ_JAEVHL010000002.1"/>
</dbReference>
<proteinExistence type="predicted"/>
<keyword evidence="2" id="KW-1185">Reference proteome</keyword>
<evidence type="ECO:0000313" key="2">
    <source>
        <dbReference type="Proteomes" id="UP000622245"/>
    </source>
</evidence>
<dbReference type="Proteomes" id="UP000622245">
    <property type="component" value="Unassembled WGS sequence"/>
</dbReference>
<evidence type="ECO:0000313" key="1">
    <source>
        <dbReference type="EMBL" id="MBM0274107.1"/>
    </source>
</evidence>
<accession>A0ABS1Y9T4</accession>
<sequence length="153" mass="17114">MSLHPTKTRIALLDEVRAGRVFRDAIGDSYISGDRKVNAAIREMQTAGWVELYVNKSGDYWRLLDAGRAVLAAQATRYRVEFTRVGRNHNVPPLETDPVDGPNHLAEVIYRYATPHLRSREVDVVVDLTKGTGYILCGWNNGGTFTVTRIGVE</sequence>
<organism evidence="1 2">
    <name type="scientific">Micromonospora tarensis</name>
    <dbReference type="NCBI Taxonomy" id="2806100"/>
    <lineage>
        <taxon>Bacteria</taxon>
        <taxon>Bacillati</taxon>
        <taxon>Actinomycetota</taxon>
        <taxon>Actinomycetes</taxon>
        <taxon>Micromonosporales</taxon>
        <taxon>Micromonosporaceae</taxon>
        <taxon>Micromonospora</taxon>
    </lineage>
</organism>
<comment type="caution">
    <text evidence="1">The sequence shown here is derived from an EMBL/GenBank/DDBJ whole genome shotgun (WGS) entry which is preliminary data.</text>
</comment>
<name>A0ABS1Y9T4_9ACTN</name>
<protein>
    <submittedName>
        <fullName evidence="1">Uncharacterized protein</fullName>
    </submittedName>
</protein>
<gene>
    <name evidence="1" type="ORF">JM949_00840</name>
</gene>
<reference evidence="1 2" key="1">
    <citation type="submission" date="2021-01" db="EMBL/GenBank/DDBJ databases">
        <title>Draft genome sequence of Micromonospora sp. strain STR1s_6.</title>
        <authorList>
            <person name="Karlyshev A."/>
            <person name="Jawad R."/>
        </authorList>
    </citation>
    <scope>NUCLEOTIDE SEQUENCE [LARGE SCALE GENOMIC DNA]</scope>
    <source>
        <strain evidence="1 2">STR1S-6</strain>
    </source>
</reference>
<dbReference type="EMBL" id="JAEVHL010000002">
    <property type="protein sequence ID" value="MBM0274107.1"/>
    <property type="molecule type" value="Genomic_DNA"/>
</dbReference>